<gene>
    <name evidence="2" type="ORF">TCM_035479</name>
</gene>
<protein>
    <submittedName>
        <fullName evidence="2">Uncharacterized protein</fullName>
    </submittedName>
</protein>
<evidence type="ECO:0000313" key="3">
    <source>
        <dbReference type="Proteomes" id="UP000026915"/>
    </source>
</evidence>
<dbReference type="EMBL" id="CM001886">
    <property type="protein sequence ID" value="EOY16657.1"/>
    <property type="molecule type" value="Genomic_DNA"/>
</dbReference>
<dbReference type="Gramene" id="EOY16657">
    <property type="protein sequence ID" value="EOY16657"/>
    <property type="gene ID" value="TCM_035479"/>
</dbReference>
<feature type="chain" id="PRO_5001598392" evidence="1">
    <location>
        <begin position="30"/>
        <end position="58"/>
    </location>
</feature>
<dbReference type="InParanoid" id="A0A061FJ51"/>
<reference evidence="2 3" key="1">
    <citation type="journal article" date="2013" name="Genome Biol.">
        <title>The genome sequence of the most widely cultivated cacao type and its use to identify candidate genes regulating pod color.</title>
        <authorList>
            <person name="Motamayor J.C."/>
            <person name="Mockaitis K."/>
            <person name="Schmutz J."/>
            <person name="Haiminen N."/>
            <person name="Iii D.L."/>
            <person name="Cornejo O."/>
            <person name="Findley S.D."/>
            <person name="Zheng P."/>
            <person name="Utro F."/>
            <person name="Royaert S."/>
            <person name="Saski C."/>
            <person name="Jenkins J."/>
            <person name="Podicheti R."/>
            <person name="Zhao M."/>
            <person name="Scheffler B.E."/>
            <person name="Stack J.C."/>
            <person name="Feltus F.A."/>
            <person name="Mustiga G.M."/>
            <person name="Amores F."/>
            <person name="Phillips W."/>
            <person name="Marelli J.P."/>
            <person name="May G.D."/>
            <person name="Shapiro H."/>
            <person name="Ma J."/>
            <person name="Bustamante C.D."/>
            <person name="Schnell R.J."/>
            <person name="Main D."/>
            <person name="Gilbert D."/>
            <person name="Parida L."/>
            <person name="Kuhn D.N."/>
        </authorList>
    </citation>
    <scope>NUCLEOTIDE SEQUENCE [LARGE SCALE GENOMIC DNA]</scope>
    <source>
        <strain evidence="3">cv. Matina 1-6</strain>
    </source>
</reference>
<dbReference type="AlphaFoldDB" id="A0A061FJ51"/>
<proteinExistence type="predicted"/>
<accession>A0A061FJ51</accession>
<name>A0A061FJ51_THECC</name>
<sequence length="58" mass="6325">MFLPKTIELILMLLLVAVLLLVSSEVATALLDNAAYQLKLGRRALLSTYNTTGRGGYN</sequence>
<feature type="signal peptide" evidence="1">
    <location>
        <begin position="1"/>
        <end position="29"/>
    </location>
</feature>
<keyword evidence="1" id="KW-0732">Signal</keyword>
<evidence type="ECO:0000256" key="1">
    <source>
        <dbReference type="SAM" id="SignalP"/>
    </source>
</evidence>
<keyword evidence="3" id="KW-1185">Reference proteome</keyword>
<organism evidence="2 3">
    <name type="scientific">Theobroma cacao</name>
    <name type="common">Cacao</name>
    <name type="synonym">Cocoa</name>
    <dbReference type="NCBI Taxonomy" id="3641"/>
    <lineage>
        <taxon>Eukaryota</taxon>
        <taxon>Viridiplantae</taxon>
        <taxon>Streptophyta</taxon>
        <taxon>Embryophyta</taxon>
        <taxon>Tracheophyta</taxon>
        <taxon>Spermatophyta</taxon>
        <taxon>Magnoliopsida</taxon>
        <taxon>eudicotyledons</taxon>
        <taxon>Gunneridae</taxon>
        <taxon>Pentapetalae</taxon>
        <taxon>rosids</taxon>
        <taxon>malvids</taxon>
        <taxon>Malvales</taxon>
        <taxon>Malvaceae</taxon>
        <taxon>Byttnerioideae</taxon>
        <taxon>Theobroma</taxon>
    </lineage>
</organism>
<dbReference type="Proteomes" id="UP000026915">
    <property type="component" value="Chromosome 8"/>
</dbReference>
<evidence type="ECO:0000313" key="2">
    <source>
        <dbReference type="EMBL" id="EOY16657.1"/>
    </source>
</evidence>
<dbReference type="HOGENOM" id="CLU_2982959_0_0_1"/>